<reference evidence="3" key="2">
    <citation type="submission" date="2020-10" db="EMBL/GenBank/DDBJ databases">
        <title>Mucilaginibacter sp. nov., isolated from soil.</title>
        <authorList>
            <person name="Jeon C.O."/>
        </authorList>
    </citation>
    <scope>NUCLEOTIDE SEQUENCE</scope>
    <source>
        <strain evidence="3">R11</strain>
    </source>
</reference>
<feature type="domain" description="Putative auto-transporter adhesin head GIN" evidence="2">
    <location>
        <begin position="43"/>
        <end position="187"/>
    </location>
</feature>
<evidence type="ECO:0000259" key="2">
    <source>
        <dbReference type="Pfam" id="PF10988"/>
    </source>
</evidence>
<organism evidence="3 4">
    <name type="scientific">Mucilaginibacter agri</name>
    <dbReference type="NCBI Taxonomy" id="2695265"/>
    <lineage>
        <taxon>Bacteria</taxon>
        <taxon>Pseudomonadati</taxon>
        <taxon>Bacteroidota</taxon>
        <taxon>Sphingobacteriia</taxon>
        <taxon>Sphingobacteriales</taxon>
        <taxon>Sphingobacteriaceae</taxon>
        <taxon>Mucilaginibacter</taxon>
    </lineage>
</organism>
<feature type="chain" id="PRO_5037904876" description="Putative auto-transporter adhesin head GIN domain-containing protein" evidence="1">
    <location>
        <begin position="25"/>
        <end position="200"/>
    </location>
</feature>
<dbReference type="Gene3D" id="2.160.20.120">
    <property type="match status" value="1"/>
</dbReference>
<keyword evidence="4" id="KW-1185">Reference proteome</keyword>
<comment type="caution">
    <text evidence="3">The sequence shown here is derived from an EMBL/GenBank/DDBJ whole genome shotgun (WGS) entry which is preliminary data.</text>
</comment>
<dbReference type="RefSeq" id="WP_166585843.1">
    <property type="nucleotide sequence ID" value="NZ_WWEO01000042.1"/>
</dbReference>
<proteinExistence type="predicted"/>
<dbReference type="EMBL" id="WWEO01000042">
    <property type="protein sequence ID" value="NCD69867.1"/>
    <property type="molecule type" value="Genomic_DNA"/>
</dbReference>
<evidence type="ECO:0000313" key="4">
    <source>
        <dbReference type="Proteomes" id="UP000638732"/>
    </source>
</evidence>
<dbReference type="Proteomes" id="UP000638732">
    <property type="component" value="Unassembled WGS sequence"/>
</dbReference>
<evidence type="ECO:0000256" key="1">
    <source>
        <dbReference type="SAM" id="SignalP"/>
    </source>
</evidence>
<evidence type="ECO:0000313" key="3">
    <source>
        <dbReference type="EMBL" id="NCD69867.1"/>
    </source>
</evidence>
<dbReference type="AlphaFoldDB" id="A0A965ZGW4"/>
<keyword evidence="1" id="KW-0732">Signal</keyword>
<gene>
    <name evidence="3" type="ORF">GSY63_10915</name>
</gene>
<accession>A0A965ZGW4</accession>
<name>A0A965ZGW4_9SPHI</name>
<reference evidence="3" key="1">
    <citation type="submission" date="2020-01" db="EMBL/GenBank/DDBJ databases">
        <authorList>
            <person name="Seo Y.L."/>
        </authorList>
    </citation>
    <scope>NUCLEOTIDE SEQUENCE</scope>
    <source>
        <strain evidence="3">R11</strain>
    </source>
</reference>
<dbReference type="InterPro" id="IPR021255">
    <property type="entry name" value="DUF2807"/>
</dbReference>
<sequence>MKTQILTIATLLSLALASSTATFAANKNISKVSTTLTDVKHINKIEVRGNVELYVSNGTTDNVKVYDKYYSENALVQNQNGVLRISSYKTEKLVVWVTAAELQSISAYDNATVKSFGELSGINLDVNLYNHAVANLKLDAYTANITVNDQAAADLTGTVTNCNLKHNQSASVNSTNFVADNLIRTVSFEGFNKVEQVAGL</sequence>
<feature type="signal peptide" evidence="1">
    <location>
        <begin position="1"/>
        <end position="24"/>
    </location>
</feature>
<protein>
    <recommendedName>
        <fullName evidence="2">Putative auto-transporter adhesin head GIN domain-containing protein</fullName>
    </recommendedName>
</protein>
<dbReference type="Pfam" id="PF10988">
    <property type="entry name" value="DUF2807"/>
    <property type="match status" value="1"/>
</dbReference>